<dbReference type="InParanoid" id="A0A166MFB3"/>
<organism evidence="2 3">
    <name type="scientific">Exidia glandulosa HHB12029</name>
    <dbReference type="NCBI Taxonomy" id="1314781"/>
    <lineage>
        <taxon>Eukaryota</taxon>
        <taxon>Fungi</taxon>
        <taxon>Dikarya</taxon>
        <taxon>Basidiomycota</taxon>
        <taxon>Agaricomycotina</taxon>
        <taxon>Agaricomycetes</taxon>
        <taxon>Auriculariales</taxon>
        <taxon>Exidiaceae</taxon>
        <taxon>Exidia</taxon>
    </lineage>
</organism>
<feature type="compositionally biased region" description="Polar residues" evidence="1">
    <location>
        <begin position="354"/>
        <end position="363"/>
    </location>
</feature>
<dbReference type="AlphaFoldDB" id="A0A166MFB3"/>
<reference evidence="2 3" key="1">
    <citation type="journal article" date="2016" name="Mol. Biol. Evol.">
        <title>Comparative Genomics of Early-Diverging Mushroom-Forming Fungi Provides Insights into the Origins of Lignocellulose Decay Capabilities.</title>
        <authorList>
            <person name="Nagy L.G."/>
            <person name="Riley R."/>
            <person name="Tritt A."/>
            <person name="Adam C."/>
            <person name="Daum C."/>
            <person name="Floudas D."/>
            <person name="Sun H."/>
            <person name="Yadav J.S."/>
            <person name="Pangilinan J."/>
            <person name="Larsson K.H."/>
            <person name="Matsuura K."/>
            <person name="Barry K."/>
            <person name="Labutti K."/>
            <person name="Kuo R."/>
            <person name="Ohm R.A."/>
            <person name="Bhattacharya S.S."/>
            <person name="Shirouzu T."/>
            <person name="Yoshinaga Y."/>
            <person name="Martin F.M."/>
            <person name="Grigoriev I.V."/>
            <person name="Hibbett D.S."/>
        </authorList>
    </citation>
    <scope>NUCLEOTIDE SEQUENCE [LARGE SCALE GENOMIC DNA]</scope>
    <source>
        <strain evidence="2 3">HHB12029</strain>
    </source>
</reference>
<feature type="non-terminal residue" evidence="2">
    <location>
        <position position="422"/>
    </location>
</feature>
<sequence>MARKRGATPANSSSDSTSPNLFVTDACLEDLKPKLLELARFKGTGASMAEVRAFTHDHIIPIWLQHKMDELELHPELYHASMTPKAARERFLAQVRAQAQLQKRWLKKYVHASDHPTANTSETSAASTNIAKRRQSARELFADSIKDELDRKVEDALESQDVDDKRTARLSQRNLILTSCWQALTQQERQNFEAQAQASVHRHLLSPKDKLVDKIGDLLLKASATGTSLAVFHLVSFDAEKNTIHTSRMSALAGAAYPIWADGILSDTHNSALLKMCNVVLPRPFHPTHSTLQHTLTFNLAVQHSKRLPVSPASGEAEGEVNPRRSPEQEDQPTDENLSNGPRTTPEPVPPRTNASPAPSQLANDHASPGPDEDGPRTTPEPPRTNASPTPSQLANDHASPGPDEDGPRTTPEPPRTNASKS</sequence>
<evidence type="ECO:0000313" key="2">
    <source>
        <dbReference type="EMBL" id="KZV77968.1"/>
    </source>
</evidence>
<dbReference type="EMBL" id="KV427281">
    <property type="protein sequence ID" value="KZV77968.1"/>
    <property type="molecule type" value="Genomic_DNA"/>
</dbReference>
<proteinExistence type="predicted"/>
<gene>
    <name evidence="2" type="ORF">EXIGLDRAFT_693457</name>
</gene>
<dbReference type="Proteomes" id="UP000077266">
    <property type="component" value="Unassembled WGS sequence"/>
</dbReference>
<evidence type="ECO:0000256" key="1">
    <source>
        <dbReference type="SAM" id="MobiDB-lite"/>
    </source>
</evidence>
<protein>
    <submittedName>
        <fullName evidence="2">Uncharacterized protein</fullName>
    </submittedName>
</protein>
<evidence type="ECO:0000313" key="3">
    <source>
        <dbReference type="Proteomes" id="UP000077266"/>
    </source>
</evidence>
<feature type="region of interest" description="Disordered" evidence="1">
    <location>
        <begin position="308"/>
        <end position="422"/>
    </location>
</feature>
<name>A0A166MFB3_EXIGL</name>
<keyword evidence="3" id="KW-1185">Reference proteome</keyword>
<feature type="compositionally biased region" description="Polar residues" evidence="1">
    <location>
        <begin position="385"/>
        <end position="395"/>
    </location>
</feature>
<accession>A0A166MFB3</accession>